<dbReference type="SFLD" id="SFLDS00029">
    <property type="entry name" value="Radical_SAM"/>
    <property type="match status" value="1"/>
</dbReference>
<dbReference type="RefSeq" id="WP_084282122.1">
    <property type="nucleotide sequence ID" value="NZ_FWXJ01000001.1"/>
</dbReference>
<accession>A0A1W1Y4A1</accession>
<dbReference type="InterPro" id="IPR006638">
    <property type="entry name" value="Elp3/MiaA/NifB-like_rSAM"/>
</dbReference>
<dbReference type="AlphaFoldDB" id="A0A1W1Y4A1"/>
<comment type="subcellular location">
    <subcellularLocation>
        <location evidence="3">Cytoplasm</location>
    </subcellularLocation>
</comment>
<gene>
    <name evidence="5" type="ORF">SAMN06296008_101342</name>
</gene>
<evidence type="ECO:0000313" key="5">
    <source>
        <dbReference type="EMBL" id="SMC31030.1"/>
    </source>
</evidence>
<dbReference type="Proteomes" id="UP000192708">
    <property type="component" value="Unassembled WGS sequence"/>
</dbReference>
<name>A0A1W1Y4A1_9BURK</name>
<keyword evidence="3" id="KW-0411">Iron-sulfur</keyword>
<dbReference type="SFLD" id="SFLDG01065">
    <property type="entry name" value="anaerobic_coproporphyrinogen-I"/>
    <property type="match status" value="1"/>
</dbReference>
<evidence type="ECO:0000313" key="6">
    <source>
        <dbReference type="Proteomes" id="UP000192708"/>
    </source>
</evidence>
<evidence type="ECO:0000256" key="2">
    <source>
        <dbReference type="ARBA" id="ARBA00022490"/>
    </source>
</evidence>
<dbReference type="GO" id="GO:0004109">
    <property type="term" value="F:coproporphyrinogen oxidase activity"/>
    <property type="evidence" value="ECO:0007669"/>
    <property type="project" value="InterPro"/>
</dbReference>
<dbReference type="GO" id="GO:0051539">
    <property type="term" value="F:4 iron, 4 sulfur cluster binding"/>
    <property type="evidence" value="ECO:0007669"/>
    <property type="project" value="UniProtKB-UniRule"/>
</dbReference>
<dbReference type="SMART" id="SM00729">
    <property type="entry name" value="Elp3"/>
    <property type="match status" value="1"/>
</dbReference>
<evidence type="ECO:0000256" key="3">
    <source>
        <dbReference type="RuleBase" id="RU364116"/>
    </source>
</evidence>
<keyword evidence="3" id="KW-0479">Metal-binding</keyword>
<proteinExistence type="inferred from homology"/>
<feature type="domain" description="Radical SAM core" evidence="4">
    <location>
        <begin position="24"/>
        <end position="261"/>
    </location>
</feature>
<keyword evidence="3" id="KW-0143">Chaperone</keyword>
<protein>
    <recommendedName>
        <fullName evidence="3">Heme chaperone HemW</fullName>
    </recommendedName>
</protein>
<dbReference type="SFLD" id="SFLDF00288">
    <property type="entry name" value="HemN-like__clustered_with_nucl"/>
    <property type="match status" value="1"/>
</dbReference>
<keyword evidence="2 3" id="KW-0963">Cytoplasm</keyword>
<keyword evidence="3" id="KW-0004">4Fe-4S</keyword>
<dbReference type="GO" id="GO:0005737">
    <property type="term" value="C:cytoplasm"/>
    <property type="evidence" value="ECO:0007669"/>
    <property type="project" value="UniProtKB-SubCell"/>
</dbReference>
<keyword evidence="3" id="KW-0949">S-adenosyl-L-methionine</keyword>
<dbReference type="InterPro" id="IPR058240">
    <property type="entry name" value="rSAM_sf"/>
</dbReference>
<dbReference type="OrthoDB" id="9808022at2"/>
<dbReference type="NCBIfam" id="TIGR00539">
    <property type="entry name" value="hemN_rel"/>
    <property type="match status" value="1"/>
</dbReference>
<dbReference type="InterPro" id="IPR007197">
    <property type="entry name" value="rSAM"/>
</dbReference>
<dbReference type="InterPro" id="IPR010723">
    <property type="entry name" value="HemN_C"/>
</dbReference>
<organism evidence="5 6">
    <name type="scientific">Polynucleobacter kasalickyi</name>
    <dbReference type="NCBI Taxonomy" id="1938817"/>
    <lineage>
        <taxon>Bacteria</taxon>
        <taxon>Pseudomonadati</taxon>
        <taxon>Pseudomonadota</taxon>
        <taxon>Betaproteobacteria</taxon>
        <taxon>Burkholderiales</taxon>
        <taxon>Burkholderiaceae</taxon>
        <taxon>Polynucleobacter</taxon>
    </lineage>
</organism>
<keyword evidence="3" id="KW-0408">Iron</keyword>
<dbReference type="PROSITE" id="PS51918">
    <property type="entry name" value="RADICAL_SAM"/>
    <property type="match status" value="1"/>
</dbReference>
<dbReference type="Pfam" id="PF04055">
    <property type="entry name" value="Radical_SAM"/>
    <property type="match status" value="1"/>
</dbReference>
<reference evidence="5 6" key="1">
    <citation type="submission" date="2017-04" db="EMBL/GenBank/DDBJ databases">
        <authorList>
            <person name="Afonso C.L."/>
            <person name="Miller P.J."/>
            <person name="Scott M.A."/>
            <person name="Spackman E."/>
            <person name="Goraichik I."/>
            <person name="Dimitrov K.M."/>
            <person name="Suarez D.L."/>
            <person name="Swayne D.E."/>
        </authorList>
    </citation>
    <scope>NUCLEOTIDE SEQUENCE [LARGE SCALE GENOMIC DNA]</scope>
    <source>
        <strain evidence="5 6">VK13</strain>
    </source>
</reference>
<dbReference type="InterPro" id="IPR034505">
    <property type="entry name" value="Coproporphyrinogen-III_oxidase"/>
</dbReference>
<dbReference type="PANTHER" id="PTHR13932:SF5">
    <property type="entry name" value="RADICAL S-ADENOSYL METHIONINE DOMAIN-CONTAINING PROTEIN 1, MITOCHONDRIAL"/>
    <property type="match status" value="1"/>
</dbReference>
<evidence type="ECO:0000256" key="1">
    <source>
        <dbReference type="ARBA" id="ARBA00006100"/>
    </source>
</evidence>
<dbReference type="GO" id="GO:0046872">
    <property type="term" value="F:metal ion binding"/>
    <property type="evidence" value="ECO:0007669"/>
    <property type="project" value="UniProtKB-UniRule"/>
</dbReference>
<dbReference type="STRING" id="1938817.SAMN06296008_101342"/>
<sequence length="413" mass="46223">MSQPLEQPILWLKKNARNAVGTQLTSLPPLALYIHFPWCEKKCPYCDFNSHQAPAQDQFASQEARYIDALILDLEHSLPLVWGRRIRSIFIGGGTPSLISGAGLDYLLAAVRARIPMDADIEITLEANPGSVESENFAAYAASGVNRISLGIQSFNDQHLSRLGRIHRADEARKAITLAKQYFPKVNIDLMYALPDQTVEEALADLEEALSFDTGHLSLYHLTIEPNTYFAKFPPSIPDEDTAYDMQDKLLEALQIAGYGRYEISAFAKPNARCQHNLNYWAFGDYLGIGAGAHGKVSSAQQILRTVKERHPETYLKDIYSPSKALIEERVVQGSELPFEFMLNALRLIDGVPSHYFSDRTGIELTHIMSAINDAIEKKLLDSNLNQLKATTLGLQFLNDLQEIFLDEPDLEN</sequence>
<dbReference type="PANTHER" id="PTHR13932">
    <property type="entry name" value="COPROPORPHYRINIGEN III OXIDASE"/>
    <property type="match status" value="1"/>
</dbReference>
<dbReference type="EMBL" id="FWXJ01000001">
    <property type="protein sequence ID" value="SMC31030.1"/>
    <property type="molecule type" value="Genomic_DNA"/>
</dbReference>
<keyword evidence="6" id="KW-1185">Reference proteome</keyword>
<keyword evidence="3" id="KW-0349">Heme</keyword>
<dbReference type="GO" id="GO:0006779">
    <property type="term" value="P:porphyrin-containing compound biosynthetic process"/>
    <property type="evidence" value="ECO:0007669"/>
    <property type="project" value="InterPro"/>
</dbReference>
<comment type="function">
    <text evidence="3">Probably acts as a heme chaperone, transferring heme to an unknown acceptor. Binds one molecule of heme per monomer, possibly covalently. Binds 1 [4Fe-4S] cluster. The cluster is coordinated with 3 cysteines and an exchangeable S-adenosyl-L-methionine.</text>
</comment>
<dbReference type="CDD" id="cd01335">
    <property type="entry name" value="Radical_SAM"/>
    <property type="match status" value="1"/>
</dbReference>
<dbReference type="SUPFAM" id="SSF102114">
    <property type="entry name" value="Radical SAM enzymes"/>
    <property type="match status" value="1"/>
</dbReference>
<dbReference type="InterPro" id="IPR004559">
    <property type="entry name" value="HemW-like"/>
</dbReference>
<dbReference type="InterPro" id="IPR023404">
    <property type="entry name" value="rSAM_horseshoe"/>
</dbReference>
<dbReference type="Pfam" id="PF06969">
    <property type="entry name" value="HemN_C"/>
    <property type="match status" value="1"/>
</dbReference>
<comment type="similarity">
    <text evidence="1">Belongs to the anaerobic coproporphyrinogen-III oxidase family. HemW subfamily.</text>
</comment>
<dbReference type="SFLD" id="SFLDF00562">
    <property type="entry name" value="HemN-like__clustered_with_heat"/>
    <property type="match status" value="1"/>
</dbReference>
<dbReference type="Gene3D" id="3.80.30.20">
    <property type="entry name" value="tm_1862 like domain"/>
    <property type="match status" value="1"/>
</dbReference>
<evidence type="ECO:0000259" key="4">
    <source>
        <dbReference type="PROSITE" id="PS51918"/>
    </source>
</evidence>